<dbReference type="EMBL" id="SEOQ01000361">
    <property type="protein sequence ID" value="TFY64788.1"/>
    <property type="molecule type" value="Genomic_DNA"/>
</dbReference>
<keyword evidence="5" id="KW-1185">Reference proteome</keyword>
<keyword evidence="2" id="KW-0234">DNA repair</keyword>
<feature type="non-terminal residue" evidence="4">
    <location>
        <position position="1"/>
    </location>
</feature>
<dbReference type="AlphaFoldDB" id="A0A4Y9YSV0"/>
<comment type="subcellular location">
    <subcellularLocation>
        <location evidence="2">Nucleus</location>
    </subcellularLocation>
</comment>
<keyword evidence="2" id="KW-0227">DNA damage</keyword>
<dbReference type="GO" id="GO:0016226">
    <property type="term" value="P:iron-sulfur cluster assembly"/>
    <property type="evidence" value="ECO:0007669"/>
    <property type="project" value="UniProtKB-UniRule"/>
</dbReference>
<dbReference type="SUPFAM" id="SSF48371">
    <property type="entry name" value="ARM repeat"/>
    <property type="match status" value="1"/>
</dbReference>
<dbReference type="Gene3D" id="1.25.10.10">
    <property type="entry name" value="Leucine-rich Repeat Variant"/>
    <property type="match status" value="1"/>
</dbReference>
<dbReference type="Proteomes" id="UP000298327">
    <property type="component" value="Unassembled WGS sequence"/>
</dbReference>
<proteinExistence type="inferred from homology"/>
<reference evidence="4 5" key="1">
    <citation type="submission" date="2019-02" db="EMBL/GenBank/DDBJ databases">
        <title>Genome sequencing of the rare red list fungi Dentipellis fragilis.</title>
        <authorList>
            <person name="Buettner E."/>
            <person name="Kellner H."/>
        </authorList>
    </citation>
    <scope>NUCLEOTIDE SEQUENCE [LARGE SCALE GENOMIC DNA]</scope>
    <source>
        <strain evidence="4 5">DSM 105465</strain>
    </source>
</reference>
<dbReference type="OrthoDB" id="342900at2759"/>
<evidence type="ECO:0000313" key="5">
    <source>
        <dbReference type="Proteomes" id="UP000298327"/>
    </source>
</evidence>
<comment type="function">
    <text evidence="2">Key component of the cytosolic iron-sulfur protein assembly (CIA) complex, a multiprotein complex that mediates the incorporation of iron-sulfur cluster into apoproteins specifically involved in DNA metabolism and genomic integrity. In the CIA complex, MMS19 acts as an adapter between early-acting CIA components and a subset of cellular target iron-sulfur proteins.</text>
</comment>
<evidence type="ECO:0000259" key="3">
    <source>
        <dbReference type="Pfam" id="PF12460"/>
    </source>
</evidence>
<dbReference type="GO" id="GO:0005634">
    <property type="term" value="C:nucleus"/>
    <property type="evidence" value="ECO:0007669"/>
    <property type="project" value="UniProtKB-SubCell"/>
</dbReference>
<accession>A0A4Y9YSV0</accession>
<comment type="caution">
    <text evidence="4">The sequence shown here is derived from an EMBL/GenBank/DDBJ whole genome shotgun (WGS) entry which is preliminary data.</text>
</comment>
<dbReference type="InterPro" id="IPR024687">
    <property type="entry name" value="MMS19_C"/>
</dbReference>
<dbReference type="InterPro" id="IPR016024">
    <property type="entry name" value="ARM-type_fold"/>
</dbReference>
<dbReference type="InterPro" id="IPR011989">
    <property type="entry name" value="ARM-like"/>
</dbReference>
<protein>
    <recommendedName>
        <fullName evidence="2">MMS19 nucleotide excision repair protein</fullName>
    </recommendedName>
</protein>
<dbReference type="Pfam" id="PF12460">
    <property type="entry name" value="MMS19_C"/>
    <property type="match status" value="1"/>
</dbReference>
<dbReference type="GO" id="GO:0051604">
    <property type="term" value="P:protein maturation"/>
    <property type="evidence" value="ECO:0007669"/>
    <property type="project" value="UniProtKB-UniRule"/>
</dbReference>
<feature type="domain" description="MMS19 C-terminal" evidence="3">
    <location>
        <begin position="6"/>
        <end position="449"/>
    </location>
</feature>
<evidence type="ECO:0000313" key="4">
    <source>
        <dbReference type="EMBL" id="TFY64788.1"/>
    </source>
</evidence>
<evidence type="ECO:0000256" key="1">
    <source>
        <dbReference type="ARBA" id="ARBA00009340"/>
    </source>
</evidence>
<sequence>EGDVEPAAAYAHALLATLGDVLSAKVVRADVDVPKYVDGLVPRLFNLFVYAAFAGAESESESESVGTHPRVLGVAGRIVNLVVQTLDAKRQETFVAALFDAYLKGEVGNLAIGHQKVPVERQFMPFDADVDAGFRQKNLATLFAQAVVALHKEVRGLFRLLSTLVYSDTDAGVDVQVKLPVEDPTAFLGTLLDWSVHRAENSLERDSAWHVISAVLNKRAQDLESFIAERLPAFWSSEIEDGSRPVEGRRLALSAWAWVSKGLLLRSHPQALPSAERLFQLFDDAEVSWDAGRAVGQVVVPDKVLTKSNHAVIKILYAQKYMNAMLPRIVEGAKLISEPRRQTAHLVALTSLITSIPKSTYAYELPTLIPLLLRGLELPDAEIRANVIETFLSAAQADVEANVKISKEGSLISGHSSTLVSTMLRNSSAKEMPNARVRIAALKYLAIIPQIVRYDVLHPHKPAVLKELTKALDDPKRAVRKEAVDARSNWYTFNG</sequence>
<dbReference type="PANTHER" id="PTHR12891">
    <property type="entry name" value="DNA REPAIR/TRANSCRIPTION PROTEIN MET18/MMS19"/>
    <property type="match status" value="1"/>
</dbReference>
<dbReference type="InterPro" id="IPR039920">
    <property type="entry name" value="MMS19"/>
</dbReference>
<dbReference type="STRING" id="205917.A0A4Y9YSV0"/>
<gene>
    <name evidence="4" type="ORF">EVG20_g5838</name>
</gene>
<dbReference type="PANTHER" id="PTHR12891:SF0">
    <property type="entry name" value="MMS19 NUCLEOTIDE EXCISION REPAIR PROTEIN HOMOLOG"/>
    <property type="match status" value="1"/>
</dbReference>
<keyword evidence="2" id="KW-0539">Nucleus</keyword>
<dbReference type="GO" id="GO:0097361">
    <property type="term" value="C:cytosolic [4Fe-4S] assembly targeting complex"/>
    <property type="evidence" value="ECO:0007669"/>
    <property type="project" value="UniProtKB-UniRule"/>
</dbReference>
<dbReference type="GO" id="GO:0006281">
    <property type="term" value="P:DNA repair"/>
    <property type="evidence" value="ECO:0007669"/>
    <property type="project" value="UniProtKB-UniRule"/>
</dbReference>
<comment type="similarity">
    <text evidence="1 2">Belongs to the MET18/MMS19 family.</text>
</comment>
<organism evidence="4 5">
    <name type="scientific">Dentipellis fragilis</name>
    <dbReference type="NCBI Taxonomy" id="205917"/>
    <lineage>
        <taxon>Eukaryota</taxon>
        <taxon>Fungi</taxon>
        <taxon>Dikarya</taxon>
        <taxon>Basidiomycota</taxon>
        <taxon>Agaricomycotina</taxon>
        <taxon>Agaricomycetes</taxon>
        <taxon>Russulales</taxon>
        <taxon>Hericiaceae</taxon>
        <taxon>Dentipellis</taxon>
    </lineage>
</organism>
<name>A0A4Y9YSV0_9AGAM</name>
<evidence type="ECO:0000256" key="2">
    <source>
        <dbReference type="RuleBase" id="RU367072"/>
    </source>
</evidence>